<organism evidence="2">
    <name type="scientific">Thiothrix fructosivorans</name>
    <dbReference type="NCBI Taxonomy" id="111770"/>
    <lineage>
        <taxon>Bacteria</taxon>
        <taxon>Pseudomonadati</taxon>
        <taxon>Pseudomonadota</taxon>
        <taxon>Gammaproteobacteria</taxon>
        <taxon>Thiotrichales</taxon>
        <taxon>Thiotrichaceae</taxon>
        <taxon>Thiothrix</taxon>
    </lineage>
</organism>
<evidence type="ECO:0000313" key="3">
    <source>
        <dbReference type="Proteomes" id="UP000664466"/>
    </source>
</evidence>
<evidence type="ECO:0000313" key="2">
    <source>
        <dbReference type="EMBL" id="QTX11799.1"/>
    </source>
</evidence>
<evidence type="ECO:0000313" key="1">
    <source>
        <dbReference type="EMBL" id="MBO0612736.1"/>
    </source>
</evidence>
<dbReference type="EMBL" id="CP072748">
    <property type="protein sequence ID" value="QTX11799.1"/>
    <property type="molecule type" value="Genomic_DNA"/>
</dbReference>
<dbReference type="EMBL" id="JAFMPM010000006">
    <property type="protein sequence ID" value="MBO0612736.1"/>
    <property type="molecule type" value="Genomic_DNA"/>
</dbReference>
<reference evidence="2" key="2">
    <citation type="submission" date="2021-04" db="EMBL/GenBank/DDBJ databases">
        <title>Complete Genome and methylome analysis of Thiothrix fructosivorans ATCC 49748.</title>
        <authorList>
            <person name="Fomenkov A."/>
            <person name="Sun L."/>
            <person name="Vincze T."/>
            <person name="Grabovich M.Y."/>
            <person name="Roberts R.J."/>
        </authorList>
    </citation>
    <scope>NUCLEOTIDE SEQUENCE</scope>
    <source>
        <strain evidence="2">ATCC 49748</strain>
    </source>
</reference>
<dbReference type="Proteomes" id="UP000664466">
    <property type="component" value="Unassembled WGS sequence"/>
</dbReference>
<proteinExistence type="predicted"/>
<sequence>MKEQAKQTYEEALSTAPDEFAKQRIQQGYQTVQHDLNGLWNDQKTARNGAYDWLGLEGIYGDSDANEVAAILAVAAAANTVTDYTGVKGIGKSEINRVLGGAHKDTSKPTNDGMDSHHCPAKNCYKGSRISSADGTAIKMDPADHQRTESSGSSASALAYRSRQQALLQQGKLMDAIQMDIDDIRSKFGNKYDPAIEEMLEYARTLNPEDFRR</sequence>
<dbReference type="AlphaFoldDB" id="A0A8B0SLN4"/>
<accession>A0A8B0SLN4</accession>
<protein>
    <submittedName>
        <fullName evidence="2">Uncharacterized protein</fullName>
    </submittedName>
</protein>
<gene>
    <name evidence="2" type="ORF">J1836_005505</name>
    <name evidence="1" type="ORF">J1836_07325</name>
</gene>
<dbReference type="RefSeq" id="WP_207250420.1">
    <property type="nucleotide sequence ID" value="NZ_JAFMPM010000006.1"/>
</dbReference>
<reference evidence="1 3" key="1">
    <citation type="submission" date="2021-03" db="EMBL/GenBank/DDBJ databases">
        <title>Draft genome and methylome analysis of Thiotrix fructosivoruns ATCC 49748.</title>
        <authorList>
            <person name="Fomenkov A."/>
            <person name="Grabovich M.Y."/>
            <person name="Roberts R.J."/>
        </authorList>
    </citation>
    <scope>NUCLEOTIDE SEQUENCE [LARGE SCALE GENOMIC DNA]</scope>
    <source>
        <strain evidence="1 3">ATCC 49748</strain>
    </source>
</reference>
<name>A0A8B0SLN4_9GAMM</name>
<keyword evidence="3" id="KW-1185">Reference proteome</keyword>